<dbReference type="Gene3D" id="3.60.15.10">
    <property type="entry name" value="Ribonuclease Z/Hydroxyacylglutathione hydrolase-like"/>
    <property type="match status" value="1"/>
</dbReference>
<dbReference type="PANTHER" id="PTHR42951">
    <property type="entry name" value="METALLO-BETA-LACTAMASE DOMAIN-CONTAINING"/>
    <property type="match status" value="1"/>
</dbReference>
<dbReference type="InterPro" id="IPR001279">
    <property type="entry name" value="Metallo-B-lactamas"/>
</dbReference>
<protein>
    <submittedName>
        <fullName evidence="2">MBL fold metallo-hydrolase</fullName>
    </submittedName>
</protein>
<dbReference type="PANTHER" id="PTHR42951:SF20">
    <property type="entry name" value="BETA LACTAMASE"/>
    <property type="match status" value="1"/>
</dbReference>
<dbReference type="EMBL" id="MDJD01000050">
    <property type="protein sequence ID" value="OEK06007.1"/>
    <property type="molecule type" value="Genomic_DNA"/>
</dbReference>
<dbReference type="RefSeq" id="WP_069831097.1">
    <property type="nucleotide sequence ID" value="NZ_MDJD01000050.1"/>
</dbReference>
<dbReference type="SMART" id="SM00849">
    <property type="entry name" value="Lactamase_B"/>
    <property type="match status" value="1"/>
</dbReference>
<sequence length="316" mass="35674">MAKEFASKADLGEKVISFVELGKGCYGYTAEGDPNSGVIIGDDYVMVIEAQATPRMAKDVIAKIRSVTDKPIKYLVLTHYHAVRVLGASEYGVDEIIMSQKTNEMVEERGAQDWQSEFERFPRLFRGHESIPGLTHPTMIFEDKLTVDLGNKKVEIMHVGEGHTRGDSIVWVPDEKVMFAGDLVEYGATPYCGDAQLKNWPLTLQKLSDFKPKALVPGRGEALKNEVECQEAIQMTSEYVTMLYQEALLSVTRGETLKQCYDALMKNMTPRFGEWVIFEHCMPFNVTRAFDEASGISHPRIWTDERDVAMWNELNS</sequence>
<organism evidence="2 3">
    <name type="scientific">Flavivirga aquatica</name>
    <dbReference type="NCBI Taxonomy" id="1849968"/>
    <lineage>
        <taxon>Bacteria</taxon>
        <taxon>Pseudomonadati</taxon>
        <taxon>Bacteroidota</taxon>
        <taxon>Flavobacteriia</taxon>
        <taxon>Flavobacteriales</taxon>
        <taxon>Flavobacteriaceae</taxon>
        <taxon>Flavivirga</taxon>
    </lineage>
</organism>
<proteinExistence type="predicted"/>
<dbReference type="SUPFAM" id="SSF56281">
    <property type="entry name" value="Metallo-hydrolase/oxidoreductase"/>
    <property type="match status" value="1"/>
</dbReference>
<dbReference type="CDD" id="cd16282">
    <property type="entry name" value="metallo-hydrolase-like_MBL-fold"/>
    <property type="match status" value="1"/>
</dbReference>
<dbReference type="Pfam" id="PF00753">
    <property type="entry name" value="Lactamase_B"/>
    <property type="match status" value="1"/>
</dbReference>
<comment type="caution">
    <text evidence="2">The sequence shown here is derived from an EMBL/GenBank/DDBJ whole genome shotgun (WGS) entry which is preliminary data.</text>
</comment>
<keyword evidence="3" id="KW-1185">Reference proteome</keyword>
<dbReference type="GO" id="GO:0016787">
    <property type="term" value="F:hydrolase activity"/>
    <property type="evidence" value="ECO:0007669"/>
    <property type="project" value="UniProtKB-KW"/>
</dbReference>
<name>A0A1E5T409_9FLAO</name>
<evidence type="ECO:0000259" key="1">
    <source>
        <dbReference type="SMART" id="SM00849"/>
    </source>
</evidence>
<dbReference type="AlphaFoldDB" id="A0A1E5T409"/>
<accession>A0A1E5T409</accession>
<dbReference type="OrthoDB" id="9769598at2"/>
<dbReference type="Proteomes" id="UP000095713">
    <property type="component" value="Unassembled WGS sequence"/>
</dbReference>
<evidence type="ECO:0000313" key="3">
    <source>
        <dbReference type="Proteomes" id="UP000095713"/>
    </source>
</evidence>
<dbReference type="InterPro" id="IPR036866">
    <property type="entry name" value="RibonucZ/Hydroxyglut_hydro"/>
</dbReference>
<dbReference type="InterPro" id="IPR050855">
    <property type="entry name" value="NDM-1-like"/>
</dbReference>
<keyword evidence="2" id="KW-0378">Hydrolase</keyword>
<reference evidence="2 3" key="1">
    <citation type="submission" date="2016-05" db="EMBL/GenBank/DDBJ databases">
        <title>Draft Genome Sequence of Algibacter sp. Strain SK-16 Isolated from the Surface Water of Aburatsubo Inlet.</title>
        <authorList>
            <person name="Wong S.-K."/>
            <person name="Yoshizawa S."/>
            <person name="Nakajima Y."/>
            <person name="Ogura Y."/>
            <person name="Tetsuya H."/>
            <person name="Hamasaki K."/>
        </authorList>
    </citation>
    <scope>NUCLEOTIDE SEQUENCE [LARGE SCALE GENOMIC DNA]</scope>
    <source>
        <strain evidence="2 3">SK-16</strain>
    </source>
</reference>
<evidence type="ECO:0000313" key="2">
    <source>
        <dbReference type="EMBL" id="OEK06007.1"/>
    </source>
</evidence>
<dbReference type="STRING" id="1849968.A8C32_19450"/>
<gene>
    <name evidence="2" type="ORF">A8C32_19450</name>
</gene>
<feature type="domain" description="Metallo-beta-lactamase" evidence="1">
    <location>
        <begin position="33"/>
        <end position="219"/>
    </location>
</feature>